<dbReference type="EMBL" id="FOVR01000001">
    <property type="protein sequence ID" value="SFN55384.1"/>
    <property type="molecule type" value="Genomic_DNA"/>
</dbReference>
<dbReference type="SUPFAM" id="SSF52172">
    <property type="entry name" value="CheY-like"/>
    <property type="match status" value="2"/>
</dbReference>
<dbReference type="RefSeq" id="WP_090068087.1">
    <property type="nucleotide sequence ID" value="NZ_FOVR01000001.1"/>
</dbReference>
<dbReference type="GO" id="GO:0000160">
    <property type="term" value="P:phosphorelay signal transduction system"/>
    <property type="evidence" value="ECO:0007669"/>
    <property type="project" value="InterPro"/>
</dbReference>
<organism evidence="4 5">
    <name type="scientific">Cohaesibacter marisflavi</name>
    <dbReference type="NCBI Taxonomy" id="655353"/>
    <lineage>
        <taxon>Bacteria</taxon>
        <taxon>Pseudomonadati</taxon>
        <taxon>Pseudomonadota</taxon>
        <taxon>Alphaproteobacteria</taxon>
        <taxon>Hyphomicrobiales</taxon>
        <taxon>Cohaesibacteraceae</taxon>
    </lineage>
</organism>
<evidence type="ECO:0000256" key="1">
    <source>
        <dbReference type="PROSITE-ProRule" id="PRU00169"/>
    </source>
</evidence>
<comment type="caution">
    <text evidence="1">Lacks conserved residue(s) required for the propagation of feature annotation.</text>
</comment>
<dbReference type="AlphaFoldDB" id="A0A1I4ZYT6"/>
<dbReference type="Gene3D" id="3.40.50.2300">
    <property type="match status" value="2"/>
</dbReference>
<accession>A0A1I4ZYT6</accession>
<feature type="region of interest" description="Disordered" evidence="2">
    <location>
        <begin position="264"/>
        <end position="288"/>
    </location>
</feature>
<dbReference type="Pfam" id="PF00072">
    <property type="entry name" value="Response_reg"/>
    <property type="match status" value="1"/>
</dbReference>
<evidence type="ECO:0000256" key="2">
    <source>
        <dbReference type="SAM" id="MobiDB-lite"/>
    </source>
</evidence>
<feature type="modified residue" description="4-aspartylphosphate" evidence="1">
    <location>
        <position position="181"/>
    </location>
</feature>
<proteinExistence type="predicted"/>
<dbReference type="InterPro" id="IPR001789">
    <property type="entry name" value="Sig_transdc_resp-reg_receiver"/>
</dbReference>
<sequence>MRRGKGAIVVADANANERQGLVHKISEQDQDVAVLEASSADLLRSILAEQPVDMLLISEQFADNSGLDILELLGPLVQGVITILMADYFNRETLAQATRTNLYDCIQTPLKKADVERLLKRRDAQKTRLSALVVDSQPAARHIIFKLLSDSRFDLMTSEAESGPLAASLCKAIPYQIMLVDPATKDWLGAGMVKHITDRQPLCRIVLMSAKDKESLKDQYRDVNISGFLKKPFYAQDLDRALHKLMKIPVSNLLKDDFYETQRPLSGPPLSGKSRKRAADGSREIVWL</sequence>
<gene>
    <name evidence="4" type="ORF">SAMN04488056_101280</name>
</gene>
<keyword evidence="1" id="KW-0597">Phosphoprotein</keyword>
<feature type="compositionally biased region" description="Basic and acidic residues" evidence="2">
    <location>
        <begin position="277"/>
        <end position="288"/>
    </location>
</feature>
<dbReference type="InterPro" id="IPR051015">
    <property type="entry name" value="EvgA-like"/>
</dbReference>
<dbReference type="SMART" id="SM00448">
    <property type="entry name" value="REC"/>
    <property type="match status" value="1"/>
</dbReference>
<dbReference type="PROSITE" id="PS50110">
    <property type="entry name" value="RESPONSE_REGULATORY"/>
    <property type="match status" value="2"/>
</dbReference>
<dbReference type="PANTHER" id="PTHR45566:SF1">
    <property type="entry name" value="HTH-TYPE TRANSCRIPTIONAL REGULATOR YHJB-RELATED"/>
    <property type="match status" value="1"/>
</dbReference>
<feature type="domain" description="Response regulatory" evidence="3">
    <location>
        <begin position="130"/>
        <end position="246"/>
    </location>
</feature>
<name>A0A1I4ZYT6_9HYPH</name>
<protein>
    <submittedName>
        <fullName evidence="4">Response regulator receiver domain-containing protein</fullName>
    </submittedName>
</protein>
<reference evidence="4 5" key="1">
    <citation type="submission" date="2016-10" db="EMBL/GenBank/DDBJ databases">
        <authorList>
            <person name="de Groot N.N."/>
        </authorList>
    </citation>
    <scope>NUCLEOTIDE SEQUENCE [LARGE SCALE GENOMIC DNA]</scope>
    <source>
        <strain evidence="4 5">CGMCC 1.9157</strain>
    </source>
</reference>
<evidence type="ECO:0000313" key="4">
    <source>
        <dbReference type="EMBL" id="SFN55384.1"/>
    </source>
</evidence>
<evidence type="ECO:0000259" key="3">
    <source>
        <dbReference type="PROSITE" id="PS50110"/>
    </source>
</evidence>
<evidence type="ECO:0000313" key="5">
    <source>
        <dbReference type="Proteomes" id="UP000199236"/>
    </source>
</evidence>
<dbReference type="Proteomes" id="UP000199236">
    <property type="component" value="Unassembled WGS sequence"/>
</dbReference>
<dbReference type="InterPro" id="IPR011006">
    <property type="entry name" value="CheY-like_superfamily"/>
</dbReference>
<dbReference type="PANTHER" id="PTHR45566">
    <property type="entry name" value="HTH-TYPE TRANSCRIPTIONAL REGULATOR YHJB-RELATED"/>
    <property type="match status" value="1"/>
</dbReference>
<dbReference type="CDD" id="cd00156">
    <property type="entry name" value="REC"/>
    <property type="match status" value="1"/>
</dbReference>
<dbReference type="STRING" id="655353.SAMN04488056_101280"/>
<dbReference type="OrthoDB" id="9786548at2"/>
<keyword evidence="5" id="KW-1185">Reference proteome</keyword>
<feature type="domain" description="Response regulatory" evidence="3">
    <location>
        <begin position="7"/>
        <end position="123"/>
    </location>
</feature>